<reference evidence="1 2" key="1">
    <citation type="submission" date="2020-01" db="EMBL/GenBank/DDBJ databases">
        <title>Genome analysis of Anaerocolumna sp. CBA3638.</title>
        <authorList>
            <person name="Kim J."/>
            <person name="Roh S.W."/>
        </authorList>
    </citation>
    <scope>NUCLEOTIDE SEQUENCE [LARGE SCALE GENOMIC DNA]</scope>
    <source>
        <strain evidence="1 2">CBA3638</strain>
    </source>
</reference>
<proteinExistence type="predicted"/>
<dbReference type="AlphaFoldDB" id="A0A6P1TPE6"/>
<dbReference type="RefSeq" id="WP_161839961.1">
    <property type="nucleotide sequence ID" value="NZ_CP048000.1"/>
</dbReference>
<dbReference type="EMBL" id="CP048000">
    <property type="protein sequence ID" value="QHQ63140.1"/>
    <property type="molecule type" value="Genomic_DNA"/>
</dbReference>
<dbReference type="InterPro" id="IPR038071">
    <property type="entry name" value="UROD/MetE-like_sf"/>
</dbReference>
<protein>
    <recommendedName>
        <fullName evidence="3">Uroporphyrinogen decarboxylase (URO-D) domain-containing protein</fullName>
    </recommendedName>
</protein>
<organism evidence="1 2">
    <name type="scientific">Anaerocolumna sedimenticola</name>
    <dbReference type="NCBI Taxonomy" id="2696063"/>
    <lineage>
        <taxon>Bacteria</taxon>
        <taxon>Bacillati</taxon>
        <taxon>Bacillota</taxon>
        <taxon>Clostridia</taxon>
        <taxon>Lachnospirales</taxon>
        <taxon>Lachnospiraceae</taxon>
        <taxon>Anaerocolumna</taxon>
    </lineage>
</organism>
<gene>
    <name evidence="1" type="ORF">Ana3638_22135</name>
</gene>
<dbReference type="Proteomes" id="UP000464314">
    <property type="component" value="Chromosome"/>
</dbReference>
<keyword evidence="2" id="KW-1185">Reference proteome</keyword>
<evidence type="ECO:0008006" key="3">
    <source>
        <dbReference type="Google" id="ProtNLM"/>
    </source>
</evidence>
<evidence type="ECO:0000313" key="2">
    <source>
        <dbReference type="Proteomes" id="UP000464314"/>
    </source>
</evidence>
<evidence type="ECO:0000313" key="1">
    <source>
        <dbReference type="EMBL" id="QHQ63140.1"/>
    </source>
</evidence>
<dbReference type="KEGG" id="anr:Ana3638_22135"/>
<sequence>MTHDEQILRKLSREFAVAANDDMNLKRKELHKAVVDLHMVRPVILIDELPWNELNQNGELTLQCEDPYLKSVERYIRQTLYKWKYIPGDMIIPPFIGVSKVIHTTGIGLQINEETVSTNSENNIVSHKFIDQMEDESCLELLHNEVITYDKEESERRYNLIANMIGDIIPVKLTGNRWVFDTLWDDVAQLHGVENTLIDLLVRPEYMHDIAEKLTSIFIDKVRQYEELNLFEGYQDTVHSTTAYSDDLPSKNFDGTHFKAKDVWGRGAAQVFASASPEARNEFDIPYMCRAMEQFGLVYYGCCEPLHNQIDIVSKIPNLRKISVTPWADFDIAAECIGKKYVMAAKANPAAVAIPNVDEGLYAVN</sequence>
<name>A0A6P1TPE6_9FIRM</name>
<dbReference type="Gene3D" id="3.20.20.210">
    <property type="match status" value="1"/>
</dbReference>
<accession>A0A6P1TPE6</accession>